<dbReference type="NCBIfam" id="NF008551">
    <property type="entry name" value="PRK11478.1"/>
    <property type="match status" value="1"/>
</dbReference>
<reference evidence="3" key="1">
    <citation type="submission" date="2021-02" db="EMBL/GenBank/DDBJ databases">
        <title>Neisseriaceae sp. 26B isolated from the cloaca of a Common Toad-headed Turtle (Mesoclemmys nasuta).</title>
        <authorList>
            <person name="Spergser J."/>
            <person name="Busse H.-J."/>
        </authorList>
    </citation>
    <scope>NUCLEOTIDE SEQUENCE</scope>
    <source>
        <strain evidence="3">26B</strain>
    </source>
</reference>
<dbReference type="SUPFAM" id="SSF54593">
    <property type="entry name" value="Glyoxalase/Bleomycin resistance protein/Dihydroxybiphenyl dioxygenase"/>
    <property type="match status" value="1"/>
</dbReference>
<dbReference type="PANTHER" id="PTHR36113:SF6">
    <property type="entry name" value="FOSFOMYCIN RESISTANCE PROTEIN FOSX"/>
    <property type="match status" value="1"/>
</dbReference>
<keyword evidence="4" id="KW-1185">Reference proteome</keyword>
<dbReference type="GO" id="GO:0046872">
    <property type="term" value="F:metal ion binding"/>
    <property type="evidence" value="ECO:0007669"/>
    <property type="project" value="UniProtKB-KW"/>
</dbReference>
<dbReference type="Proteomes" id="UP000653156">
    <property type="component" value="Chromosome"/>
</dbReference>
<dbReference type="InterPro" id="IPR037523">
    <property type="entry name" value="VOC_core"/>
</dbReference>
<dbReference type="Gene3D" id="3.10.180.10">
    <property type="entry name" value="2,3-Dihydroxybiphenyl 1,2-Dioxygenase, domain 1"/>
    <property type="match status" value="1"/>
</dbReference>
<gene>
    <name evidence="3" type="ORF">JQU52_14395</name>
</gene>
<dbReference type="RefSeq" id="WP_230339129.1">
    <property type="nucleotide sequence ID" value="NZ_CP069798.1"/>
</dbReference>
<keyword evidence="1" id="KW-0479">Metal-binding</keyword>
<organism evidence="3 4">
    <name type="scientific">Paralysiella testudinis</name>
    <dbReference type="NCBI Taxonomy" id="2809020"/>
    <lineage>
        <taxon>Bacteria</taxon>
        <taxon>Pseudomonadati</taxon>
        <taxon>Pseudomonadota</taxon>
        <taxon>Betaproteobacteria</taxon>
        <taxon>Neisseriales</taxon>
        <taxon>Neisseriaceae</taxon>
        <taxon>Paralysiella</taxon>
    </lineage>
</organism>
<dbReference type="PANTHER" id="PTHR36113">
    <property type="entry name" value="LYASE, PUTATIVE-RELATED-RELATED"/>
    <property type="match status" value="1"/>
</dbReference>
<sequence length="146" mass="16399">MPAPLIGIHHIALICSDYIRAKHFYTQVLGARILAEHYRADRHSHKLDLCLPDGKQLELFSFPNPPPRRSHPEACGLRHLAFAVADLDAMIAHLQQHGVVCEPVRRDEYTGSRFTFCADPDGLPLEFYEVFDVADDGRQSIATAPI</sequence>
<dbReference type="EMBL" id="CP069798">
    <property type="protein sequence ID" value="QRQ81826.1"/>
    <property type="molecule type" value="Genomic_DNA"/>
</dbReference>
<evidence type="ECO:0000259" key="2">
    <source>
        <dbReference type="PROSITE" id="PS51819"/>
    </source>
</evidence>
<dbReference type="Pfam" id="PF00903">
    <property type="entry name" value="Glyoxalase"/>
    <property type="match status" value="1"/>
</dbReference>
<dbReference type="KEGG" id="ptes:JQU52_14395"/>
<dbReference type="InterPro" id="IPR037478">
    <property type="entry name" value="YwkD-like_dom"/>
</dbReference>
<dbReference type="AlphaFoldDB" id="A0A892ZJD7"/>
<evidence type="ECO:0000313" key="3">
    <source>
        <dbReference type="EMBL" id="QRQ81826.1"/>
    </source>
</evidence>
<protein>
    <submittedName>
        <fullName evidence="3">VOC family protein</fullName>
    </submittedName>
</protein>
<accession>A0A892ZJD7</accession>
<evidence type="ECO:0000256" key="1">
    <source>
        <dbReference type="ARBA" id="ARBA00022723"/>
    </source>
</evidence>
<proteinExistence type="predicted"/>
<dbReference type="InterPro" id="IPR029068">
    <property type="entry name" value="Glyas_Bleomycin-R_OHBP_Dase"/>
</dbReference>
<dbReference type="InterPro" id="IPR004360">
    <property type="entry name" value="Glyas_Fos-R_dOase_dom"/>
</dbReference>
<feature type="domain" description="VOC" evidence="2">
    <location>
        <begin position="7"/>
        <end position="130"/>
    </location>
</feature>
<name>A0A892ZJD7_9NEIS</name>
<dbReference type="PROSITE" id="PS51819">
    <property type="entry name" value="VOC"/>
    <property type="match status" value="1"/>
</dbReference>
<dbReference type="InterPro" id="IPR051332">
    <property type="entry name" value="Fosfomycin_Res_Enzymes"/>
</dbReference>
<dbReference type="CDD" id="cd08352">
    <property type="entry name" value="VOC_Bs_YwkD_like"/>
    <property type="match status" value="1"/>
</dbReference>
<evidence type="ECO:0000313" key="4">
    <source>
        <dbReference type="Proteomes" id="UP000653156"/>
    </source>
</evidence>